<dbReference type="Proteomes" id="UP000735302">
    <property type="component" value="Unassembled WGS sequence"/>
</dbReference>
<feature type="region of interest" description="Disordered" evidence="1">
    <location>
        <begin position="54"/>
        <end position="122"/>
    </location>
</feature>
<evidence type="ECO:0000256" key="1">
    <source>
        <dbReference type="SAM" id="MobiDB-lite"/>
    </source>
</evidence>
<reference evidence="2 3" key="1">
    <citation type="journal article" date="2021" name="Elife">
        <title>Chloroplast acquisition without the gene transfer in kleptoplastic sea slugs, Plakobranchus ocellatus.</title>
        <authorList>
            <person name="Maeda T."/>
            <person name="Takahashi S."/>
            <person name="Yoshida T."/>
            <person name="Shimamura S."/>
            <person name="Takaki Y."/>
            <person name="Nagai Y."/>
            <person name="Toyoda A."/>
            <person name="Suzuki Y."/>
            <person name="Arimoto A."/>
            <person name="Ishii H."/>
            <person name="Satoh N."/>
            <person name="Nishiyama T."/>
            <person name="Hasebe M."/>
            <person name="Maruyama T."/>
            <person name="Minagawa J."/>
            <person name="Obokata J."/>
            <person name="Shigenobu S."/>
        </authorList>
    </citation>
    <scope>NUCLEOTIDE SEQUENCE [LARGE SCALE GENOMIC DNA]</scope>
</reference>
<feature type="compositionally biased region" description="Basic and acidic residues" evidence="1">
    <location>
        <begin position="94"/>
        <end position="109"/>
    </location>
</feature>
<accession>A0AAV3ZI10</accession>
<proteinExistence type="predicted"/>
<dbReference type="EMBL" id="BLXT01002395">
    <property type="protein sequence ID" value="GFN94038.1"/>
    <property type="molecule type" value="Genomic_DNA"/>
</dbReference>
<dbReference type="AlphaFoldDB" id="A0AAV3ZI10"/>
<evidence type="ECO:0000313" key="2">
    <source>
        <dbReference type="EMBL" id="GFN94038.1"/>
    </source>
</evidence>
<organism evidence="2 3">
    <name type="scientific">Plakobranchus ocellatus</name>
    <dbReference type="NCBI Taxonomy" id="259542"/>
    <lineage>
        <taxon>Eukaryota</taxon>
        <taxon>Metazoa</taxon>
        <taxon>Spiralia</taxon>
        <taxon>Lophotrochozoa</taxon>
        <taxon>Mollusca</taxon>
        <taxon>Gastropoda</taxon>
        <taxon>Heterobranchia</taxon>
        <taxon>Euthyneura</taxon>
        <taxon>Panpulmonata</taxon>
        <taxon>Sacoglossa</taxon>
        <taxon>Placobranchoidea</taxon>
        <taxon>Plakobranchidae</taxon>
        <taxon>Plakobranchus</taxon>
    </lineage>
</organism>
<protein>
    <submittedName>
        <fullName evidence="2">Uncharacterized protein</fullName>
    </submittedName>
</protein>
<comment type="caution">
    <text evidence="2">The sequence shown here is derived from an EMBL/GenBank/DDBJ whole genome shotgun (WGS) entry which is preliminary data.</text>
</comment>
<evidence type="ECO:0000313" key="3">
    <source>
        <dbReference type="Proteomes" id="UP000735302"/>
    </source>
</evidence>
<sequence length="122" mass="13324">MYCWTRELLPPVWAYAKKSAGYKEDANVHTFIESGRNYSSHSFICGSSLSVTGWRDGSISSSSDKCCCGRRGEASPQQGDLRFSGPPSAQDTDGGARTRDKRIPADFRADSLTTVPPTPRKS</sequence>
<gene>
    <name evidence="2" type="ORF">PoB_002054400</name>
</gene>
<name>A0AAV3ZI10_9GAST</name>
<keyword evidence="3" id="KW-1185">Reference proteome</keyword>